<keyword evidence="2" id="KW-0808">Transferase</keyword>
<keyword evidence="3" id="KW-0378">Hydrolase</keyword>
<dbReference type="GO" id="GO:0008970">
    <property type="term" value="F:phospholipase A1 activity"/>
    <property type="evidence" value="ECO:0007669"/>
    <property type="project" value="TreeGrafter"/>
</dbReference>
<comment type="caution">
    <text evidence="6">The sequence shown here is derived from an EMBL/GenBank/DDBJ whole genome shotgun (WGS) entry which is preliminary data.</text>
</comment>
<evidence type="ECO:0000256" key="4">
    <source>
        <dbReference type="ARBA" id="ARBA00023098"/>
    </source>
</evidence>
<organism evidence="6 8">
    <name type="scientific">Didymodactylos carnosus</name>
    <dbReference type="NCBI Taxonomy" id="1234261"/>
    <lineage>
        <taxon>Eukaryota</taxon>
        <taxon>Metazoa</taxon>
        <taxon>Spiralia</taxon>
        <taxon>Gnathifera</taxon>
        <taxon>Rotifera</taxon>
        <taxon>Eurotatoria</taxon>
        <taxon>Bdelloidea</taxon>
        <taxon>Philodinida</taxon>
        <taxon>Philodinidae</taxon>
        <taxon>Didymodactylos</taxon>
    </lineage>
</organism>
<protein>
    <recommendedName>
        <fullName evidence="5">LRAT domain-containing protein</fullName>
    </recommendedName>
</protein>
<evidence type="ECO:0000313" key="7">
    <source>
        <dbReference type="EMBL" id="CAF4184997.1"/>
    </source>
</evidence>
<evidence type="ECO:0000256" key="2">
    <source>
        <dbReference type="ARBA" id="ARBA00022679"/>
    </source>
</evidence>
<evidence type="ECO:0000256" key="1">
    <source>
        <dbReference type="ARBA" id="ARBA00007824"/>
    </source>
</evidence>
<dbReference type="PROSITE" id="PS51934">
    <property type="entry name" value="LRAT"/>
    <property type="match status" value="1"/>
</dbReference>
<dbReference type="EMBL" id="CAJNOK010024405">
    <property type="protein sequence ID" value="CAF1376278.1"/>
    <property type="molecule type" value="Genomic_DNA"/>
</dbReference>
<evidence type="ECO:0000259" key="5">
    <source>
        <dbReference type="PROSITE" id="PS51934"/>
    </source>
</evidence>
<feature type="domain" description="LRAT" evidence="5">
    <location>
        <begin position="22"/>
        <end position="146"/>
    </location>
</feature>
<name>A0A8S2F2B8_9BILA</name>
<comment type="similarity">
    <text evidence="1">Belongs to the H-rev107 family.</text>
</comment>
<dbReference type="Gene3D" id="3.90.1720.10">
    <property type="entry name" value="endopeptidase domain like (from Nostoc punctiforme)"/>
    <property type="match status" value="1"/>
</dbReference>
<dbReference type="GO" id="GO:0016410">
    <property type="term" value="F:N-acyltransferase activity"/>
    <property type="evidence" value="ECO:0007669"/>
    <property type="project" value="TreeGrafter"/>
</dbReference>
<accession>A0A8S2F2B8</accession>
<dbReference type="GO" id="GO:0005737">
    <property type="term" value="C:cytoplasm"/>
    <property type="evidence" value="ECO:0007669"/>
    <property type="project" value="TreeGrafter"/>
</dbReference>
<dbReference type="AlphaFoldDB" id="A0A8S2F2B8"/>
<sequence>MTSLELFDKQNRIQRRPELGDMIEFNRKRYCHWGIYVGDGKVIHRWGEGINKLLSNPQAIKVNNLLTFSGNVLFNNVARIEERTLTNNDNICINNYLDHELRPLDPHVIVANARKALGEQGYNLLSKNCEHFTTECKFACSNDPAG</sequence>
<evidence type="ECO:0000256" key="3">
    <source>
        <dbReference type="ARBA" id="ARBA00022801"/>
    </source>
</evidence>
<dbReference type="InterPro" id="IPR051496">
    <property type="entry name" value="H-rev107_PLA/AT"/>
</dbReference>
<keyword evidence="4" id="KW-0443">Lipid metabolism</keyword>
<evidence type="ECO:0000313" key="8">
    <source>
        <dbReference type="Proteomes" id="UP000677228"/>
    </source>
</evidence>
<dbReference type="EMBL" id="CAJOBA010046082">
    <property type="protein sequence ID" value="CAF4184997.1"/>
    <property type="molecule type" value="Genomic_DNA"/>
</dbReference>
<dbReference type="PANTHER" id="PTHR13943:SF77">
    <property type="entry name" value="LRAT DOMAIN-CONTAINING PROTEIN"/>
    <property type="match status" value="1"/>
</dbReference>
<dbReference type="Pfam" id="PF04970">
    <property type="entry name" value="LRAT"/>
    <property type="match status" value="1"/>
</dbReference>
<dbReference type="Proteomes" id="UP000682733">
    <property type="component" value="Unassembled WGS sequence"/>
</dbReference>
<proteinExistence type="inferred from homology"/>
<dbReference type="PANTHER" id="PTHR13943">
    <property type="entry name" value="HRAS-LIKE SUPPRESSOR - RELATED"/>
    <property type="match status" value="1"/>
</dbReference>
<evidence type="ECO:0000313" key="6">
    <source>
        <dbReference type="EMBL" id="CAF1376278.1"/>
    </source>
</evidence>
<reference evidence="6" key="1">
    <citation type="submission" date="2021-02" db="EMBL/GenBank/DDBJ databases">
        <authorList>
            <person name="Nowell W R."/>
        </authorList>
    </citation>
    <scope>NUCLEOTIDE SEQUENCE</scope>
</reference>
<dbReference type="Proteomes" id="UP000677228">
    <property type="component" value="Unassembled WGS sequence"/>
</dbReference>
<dbReference type="InterPro" id="IPR007053">
    <property type="entry name" value="LRAT_dom"/>
</dbReference>
<dbReference type="GO" id="GO:0004623">
    <property type="term" value="F:phospholipase A2 activity"/>
    <property type="evidence" value="ECO:0007669"/>
    <property type="project" value="TreeGrafter"/>
</dbReference>
<dbReference type="GO" id="GO:0070292">
    <property type="term" value="P:N-acylphosphatidylethanolamine metabolic process"/>
    <property type="evidence" value="ECO:0007669"/>
    <property type="project" value="TreeGrafter"/>
</dbReference>
<gene>
    <name evidence="6" type="ORF">OVA965_LOCUS31901</name>
    <name evidence="7" type="ORF">TMI583_LOCUS32746</name>
</gene>